<proteinExistence type="predicted"/>
<dbReference type="RefSeq" id="WP_230510926.1">
    <property type="nucleotide sequence ID" value="NZ_JAJITD010000009.1"/>
</dbReference>
<dbReference type="InterPro" id="IPR000792">
    <property type="entry name" value="Tscrpt_reg_LuxR_C"/>
</dbReference>
<dbReference type="SUPFAM" id="SSF46894">
    <property type="entry name" value="C-terminal effector domain of the bipartite response regulators"/>
    <property type="match status" value="1"/>
</dbReference>
<evidence type="ECO:0000313" key="3">
    <source>
        <dbReference type="Proteomes" id="UP001431019"/>
    </source>
</evidence>
<keyword evidence="3" id="KW-1185">Reference proteome</keyword>
<dbReference type="EMBL" id="JAJITD010000009">
    <property type="protein sequence ID" value="MCC8394689.1"/>
    <property type="molecule type" value="Genomic_DNA"/>
</dbReference>
<evidence type="ECO:0000259" key="1">
    <source>
        <dbReference type="SMART" id="SM00421"/>
    </source>
</evidence>
<sequence>MEHADYLHAAVRLVYQAALDARQWDAALGSVANAIGAHKSLLNEVAGEATGVIVSAGFEPAHVRLLHHEMVSRMPGWISAIAVGASLRQSSAISDTDFRRSELYNEAVRPAGGFYGIVAPLVRTPARQVYLSAGRELGAEDFSTEDVDALNVIVPHLINSLEIGSRLARANLYAQSLLDVLDRANVGIILFDAALRPVFVNRYADALAAHGAGVVVTKNNVAASKHAETRLLQQAMAQCVALHRAKPADRDSGLLRAVPMRCYLSREPSRPALVARVMPFATPEQPGRDMERREAGTACGALFLSEPDRPLALDVDALTESFQLSRREAQLALLIANGYGLAEAASTLMIGIGTARGYLKQVLGKTCTHRRAELVALVLRSSLCAFGFADGRYGNGGE</sequence>
<evidence type="ECO:0000313" key="2">
    <source>
        <dbReference type="EMBL" id="MCC8394689.1"/>
    </source>
</evidence>
<protein>
    <submittedName>
        <fullName evidence="2">Helix-turn-helix transcriptional regulator</fullName>
    </submittedName>
</protein>
<dbReference type="InterPro" id="IPR036388">
    <property type="entry name" value="WH-like_DNA-bd_sf"/>
</dbReference>
<organism evidence="2 3">
    <name type="scientific">Paraburkholderia sejongensis</name>
    <dbReference type="NCBI Taxonomy" id="2886946"/>
    <lineage>
        <taxon>Bacteria</taxon>
        <taxon>Pseudomonadati</taxon>
        <taxon>Pseudomonadota</taxon>
        <taxon>Betaproteobacteria</taxon>
        <taxon>Burkholderiales</taxon>
        <taxon>Burkholderiaceae</taxon>
        <taxon>Paraburkholderia</taxon>
    </lineage>
</organism>
<feature type="domain" description="HTH luxR-type" evidence="1">
    <location>
        <begin position="321"/>
        <end position="378"/>
    </location>
</feature>
<reference evidence="2 3" key="1">
    <citation type="submission" date="2021-11" db="EMBL/GenBank/DDBJ databases">
        <authorList>
            <person name="Oh E.-T."/>
            <person name="Kim S.-B."/>
        </authorList>
    </citation>
    <scope>NUCLEOTIDE SEQUENCE [LARGE SCALE GENOMIC DNA]</scope>
    <source>
        <strain evidence="2 3">MMS20-SJTR3</strain>
    </source>
</reference>
<dbReference type="Proteomes" id="UP001431019">
    <property type="component" value="Unassembled WGS sequence"/>
</dbReference>
<gene>
    <name evidence="2" type="ORF">LJ656_19020</name>
</gene>
<accession>A0ABS8JYG8</accession>
<comment type="caution">
    <text evidence="2">The sequence shown here is derived from an EMBL/GenBank/DDBJ whole genome shotgun (WGS) entry which is preliminary data.</text>
</comment>
<dbReference type="Gene3D" id="1.10.10.10">
    <property type="entry name" value="Winged helix-like DNA-binding domain superfamily/Winged helix DNA-binding domain"/>
    <property type="match status" value="1"/>
</dbReference>
<dbReference type="SMART" id="SM00421">
    <property type="entry name" value="HTH_LUXR"/>
    <property type="match status" value="1"/>
</dbReference>
<dbReference type="InterPro" id="IPR016032">
    <property type="entry name" value="Sig_transdc_resp-reg_C-effctor"/>
</dbReference>
<name>A0ABS8JYG8_9BURK</name>